<organism evidence="1 2">
    <name type="scientific">Paramecium sonneborni</name>
    <dbReference type="NCBI Taxonomy" id="65129"/>
    <lineage>
        <taxon>Eukaryota</taxon>
        <taxon>Sar</taxon>
        <taxon>Alveolata</taxon>
        <taxon>Ciliophora</taxon>
        <taxon>Intramacronucleata</taxon>
        <taxon>Oligohymenophorea</taxon>
        <taxon>Peniculida</taxon>
        <taxon>Parameciidae</taxon>
        <taxon>Paramecium</taxon>
    </lineage>
</organism>
<name>A0A8S1RBI6_9CILI</name>
<evidence type="ECO:0000313" key="2">
    <source>
        <dbReference type="Proteomes" id="UP000692954"/>
    </source>
</evidence>
<sequence length="64" mass="7262">MGNICETFISPAQISSLDIFNVDPMFDESSTIQSISPKRRKVNRDDFLNLGLIGKELLDLYLNQ</sequence>
<comment type="caution">
    <text evidence="1">The sequence shown here is derived from an EMBL/GenBank/DDBJ whole genome shotgun (WGS) entry which is preliminary data.</text>
</comment>
<dbReference type="AlphaFoldDB" id="A0A8S1RBI6"/>
<accession>A0A8S1RBI6</accession>
<protein>
    <submittedName>
        <fullName evidence="1">Uncharacterized protein</fullName>
    </submittedName>
</protein>
<gene>
    <name evidence="1" type="ORF">PSON_ATCC_30995.1.T1500062</name>
</gene>
<reference evidence="1" key="1">
    <citation type="submission" date="2021-01" db="EMBL/GenBank/DDBJ databases">
        <authorList>
            <consortium name="Genoscope - CEA"/>
            <person name="William W."/>
        </authorList>
    </citation>
    <scope>NUCLEOTIDE SEQUENCE</scope>
</reference>
<evidence type="ECO:0000313" key="1">
    <source>
        <dbReference type="EMBL" id="CAD8124280.1"/>
    </source>
</evidence>
<proteinExistence type="predicted"/>
<dbReference type="Proteomes" id="UP000692954">
    <property type="component" value="Unassembled WGS sequence"/>
</dbReference>
<dbReference type="EMBL" id="CAJJDN010000150">
    <property type="protein sequence ID" value="CAD8124280.1"/>
    <property type="molecule type" value="Genomic_DNA"/>
</dbReference>
<keyword evidence="2" id="KW-1185">Reference proteome</keyword>